<dbReference type="AlphaFoldDB" id="A0A920C915"/>
<evidence type="ECO:0000256" key="4">
    <source>
        <dbReference type="ARBA" id="ARBA00022768"/>
    </source>
</evidence>
<reference evidence="12" key="1">
    <citation type="submission" date="2021-03" db="EMBL/GenBank/DDBJ databases">
        <title>Antimicrobial resistance genes in bacteria isolated from Japanese honey, and their potential for conferring macrolide and lincosamide resistance in the American foulbrood pathogen Paenibacillus larvae.</title>
        <authorList>
            <person name="Okamoto M."/>
            <person name="Kumagai M."/>
            <person name="Kanamori H."/>
            <person name="Takamatsu D."/>
        </authorList>
    </citation>
    <scope>NUCLEOTIDE SEQUENCE</scope>
    <source>
        <strain evidence="12">J43TS3</strain>
    </source>
</reference>
<dbReference type="NCBIfam" id="TIGR00485">
    <property type="entry name" value="EF-Tu"/>
    <property type="match status" value="1"/>
</dbReference>
<dbReference type="PROSITE" id="PS51722">
    <property type="entry name" value="G_TR_2"/>
    <property type="match status" value="1"/>
</dbReference>
<feature type="binding site" evidence="10">
    <location>
        <begin position="137"/>
        <end position="140"/>
    </location>
    <ligand>
        <name>GTP</name>
        <dbReference type="ChEBI" id="CHEBI:37565"/>
    </ligand>
</feature>
<feature type="domain" description="Tr-type G" evidence="11">
    <location>
        <begin position="10"/>
        <end position="205"/>
    </location>
</feature>
<dbReference type="GO" id="GO:0005829">
    <property type="term" value="C:cytosol"/>
    <property type="evidence" value="ECO:0007669"/>
    <property type="project" value="TreeGrafter"/>
</dbReference>
<dbReference type="InterPro" id="IPR009001">
    <property type="entry name" value="Transl_elong_EF1A/Init_IF2_C"/>
</dbReference>
<dbReference type="Pfam" id="PF03144">
    <property type="entry name" value="GTP_EFTU_D2"/>
    <property type="match status" value="1"/>
</dbReference>
<keyword evidence="8 10" id="KW-0342">GTP-binding</keyword>
<keyword evidence="6 10" id="KW-0460">Magnesium</keyword>
<evidence type="ECO:0000256" key="8">
    <source>
        <dbReference type="ARBA" id="ARBA00023134"/>
    </source>
</evidence>
<dbReference type="NCBIfam" id="NF000766">
    <property type="entry name" value="PRK00049.1"/>
    <property type="match status" value="1"/>
</dbReference>
<evidence type="ECO:0000259" key="11">
    <source>
        <dbReference type="PROSITE" id="PS51722"/>
    </source>
</evidence>
<evidence type="ECO:0000313" key="12">
    <source>
        <dbReference type="EMBL" id="GIO28779.1"/>
    </source>
</evidence>
<dbReference type="InterPro" id="IPR009000">
    <property type="entry name" value="Transl_B-barrel_sf"/>
</dbReference>
<dbReference type="InterPro" id="IPR041709">
    <property type="entry name" value="EF-Tu_GTP-bd"/>
</dbReference>
<dbReference type="PROSITE" id="PS00301">
    <property type="entry name" value="G_TR_1"/>
    <property type="match status" value="1"/>
</dbReference>
<keyword evidence="4 10" id="KW-0251">Elongation factor</keyword>
<dbReference type="InterPro" id="IPR004160">
    <property type="entry name" value="Transl_elong_EFTu/EF1A_C"/>
</dbReference>
<dbReference type="CDD" id="cd01884">
    <property type="entry name" value="EF_Tu"/>
    <property type="match status" value="1"/>
</dbReference>
<dbReference type="RefSeq" id="WP_212922234.1">
    <property type="nucleotide sequence ID" value="NZ_BORP01000009.1"/>
</dbReference>
<sequence length="396" mass="43338">MAKEKFDRSKSHVNIGTIGHVDHGKTTLTAAITTVMAKKSGKGTAMAYDQIDGAPEERERGITIATSHVEYETETRHYAHVDCPGHADYVKNMITGAAQMDGAILVVSAADGPMPQTREHILLSRNVGVPTIVVFLNKVDMVDDEELLELVEMEVRDLLSEYDFPGDDVPVIKGSALKALEGDAEYEERIVELMNAVDEYVPTPERDTDKPFMMPVEDVFSITGRGTVATGRVERGQVKVGDEVEIIGLQEESSKSTVTGVEMFRKLLDYAEAGDNIGALLRGVAREDINRGQVLAKPGSITPHTNFKAEVYVLSKEEGGRHTPFFSNYRPQFYFRTTDVTGVITLPEGVEMVMPGDNIEMNVELISPIAIEDGTRFSIREGGRTVGSGVVTSITK</sequence>
<name>A0A920C915_9BACI</name>
<comment type="subunit">
    <text evidence="10">Monomer.</text>
</comment>
<dbReference type="SUPFAM" id="SSF50447">
    <property type="entry name" value="Translation proteins"/>
    <property type="match status" value="1"/>
</dbReference>
<dbReference type="InterPro" id="IPR050055">
    <property type="entry name" value="EF-Tu_GTPase"/>
</dbReference>
<evidence type="ECO:0000256" key="10">
    <source>
        <dbReference type="HAMAP-Rule" id="MF_00118"/>
    </source>
</evidence>
<evidence type="ECO:0000256" key="9">
    <source>
        <dbReference type="ARBA" id="ARBA00029554"/>
    </source>
</evidence>
<dbReference type="InterPro" id="IPR027417">
    <property type="entry name" value="P-loop_NTPase"/>
</dbReference>
<dbReference type="InterPro" id="IPR005225">
    <property type="entry name" value="Small_GTP-bd"/>
</dbReference>
<keyword evidence="3 10" id="KW-0547">Nucleotide-binding</keyword>
<evidence type="ECO:0000256" key="7">
    <source>
        <dbReference type="ARBA" id="ARBA00022917"/>
    </source>
</evidence>
<comment type="subcellular location">
    <subcellularLocation>
        <location evidence="10">Cytoplasm</location>
    </subcellularLocation>
</comment>
<dbReference type="NCBIfam" id="NF009372">
    <property type="entry name" value="PRK12735.1"/>
    <property type="match status" value="1"/>
</dbReference>
<comment type="similarity">
    <text evidence="1 10">Belongs to the TRAFAC class translation factor GTPase superfamily. Classic translation factor GTPase family. EF-Tu/EF-1A subfamily.</text>
</comment>
<dbReference type="CDD" id="cd03697">
    <property type="entry name" value="EFTU_II"/>
    <property type="match status" value="1"/>
</dbReference>
<feature type="binding site" evidence="10">
    <location>
        <begin position="82"/>
        <end position="86"/>
    </location>
    <ligand>
        <name>GTP</name>
        <dbReference type="ChEBI" id="CHEBI:37565"/>
    </ligand>
</feature>
<evidence type="ECO:0000256" key="2">
    <source>
        <dbReference type="ARBA" id="ARBA00022490"/>
    </source>
</evidence>
<keyword evidence="5 10" id="KW-0378">Hydrolase</keyword>
<dbReference type="EMBL" id="BORP01000009">
    <property type="protein sequence ID" value="GIO28779.1"/>
    <property type="molecule type" value="Genomic_DNA"/>
</dbReference>
<protein>
    <recommendedName>
        <fullName evidence="9 10">Elongation factor Tu</fullName>
        <shortName evidence="10">EF-Tu</shortName>
        <ecNumber evidence="10">3.6.5.3</ecNumber>
    </recommendedName>
</protein>
<accession>A0A920C915</accession>
<comment type="function">
    <text evidence="10">GTP hydrolase that promotes the GTP-dependent binding of aminoacyl-tRNA to the A-site of ribosomes during protein biosynthesis.</text>
</comment>
<evidence type="ECO:0000256" key="5">
    <source>
        <dbReference type="ARBA" id="ARBA00022801"/>
    </source>
</evidence>
<dbReference type="Proteomes" id="UP000676917">
    <property type="component" value="Unassembled WGS sequence"/>
</dbReference>
<dbReference type="HAMAP" id="MF_00118_B">
    <property type="entry name" value="EF_Tu_B"/>
    <property type="match status" value="1"/>
</dbReference>
<dbReference type="FunFam" id="3.40.50.300:FF:000003">
    <property type="entry name" value="Elongation factor Tu"/>
    <property type="match status" value="1"/>
</dbReference>
<dbReference type="GO" id="GO:0005525">
    <property type="term" value="F:GTP binding"/>
    <property type="evidence" value="ECO:0007669"/>
    <property type="project" value="UniProtKB-UniRule"/>
</dbReference>
<dbReference type="FunFam" id="2.40.30.10:FF:000001">
    <property type="entry name" value="Elongation factor Tu"/>
    <property type="match status" value="1"/>
</dbReference>
<dbReference type="Gene3D" id="2.40.30.10">
    <property type="entry name" value="Translation factors"/>
    <property type="match status" value="2"/>
</dbReference>
<dbReference type="InterPro" id="IPR031157">
    <property type="entry name" value="G_TR_CS"/>
</dbReference>
<evidence type="ECO:0000256" key="6">
    <source>
        <dbReference type="ARBA" id="ARBA00022842"/>
    </source>
</evidence>
<dbReference type="GO" id="GO:0000287">
    <property type="term" value="F:magnesium ion binding"/>
    <property type="evidence" value="ECO:0007669"/>
    <property type="project" value="UniProtKB-UniRule"/>
</dbReference>
<organism evidence="12 13">
    <name type="scientific">Ornithinibacillus bavariensis</name>
    <dbReference type="NCBI Taxonomy" id="545502"/>
    <lineage>
        <taxon>Bacteria</taxon>
        <taxon>Bacillati</taxon>
        <taxon>Bacillota</taxon>
        <taxon>Bacilli</taxon>
        <taxon>Bacillales</taxon>
        <taxon>Bacillaceae</taxon>
        <taxon>Ornithinibacillus</taxon>
    </lineage>
</organism>
<dbReference type="Pfam" id="PF03143">
    <property type="entry name" value="GTP_EFTU_D3"/>
    <property type="match status" value="1"/>
</dbReference>
<keyword evidence="7 10" id="KW-0648">Protein biosynthesis</keyword>
<dbReference type="InterPro" id="IPR004161">
    <property type="entry name" value="EFTu-like_2"/>
</dbReference>
<keyword evidence="10" id="KW-0479">Metal-binding</keyword>
<feature type="binding site" evidence="10">
    <location>
        <begin position="19"/>
        <end position="26"/>
    </location>
    <ligand>
        <name>GTP</name>
        <dbReference type="ChEBI" id="CHEBI:37565"/>
    </ligand>
</feature>
<dbReference type="PANTHER" id="PTHR43721:SF22">
    <property type="entry name" value="ELONGATION FACTOR TU, MITOCHONDRIAL"/>
    <property type="match status" value="1"/>
</dbReference>
<dbReference type="Gene3D" id="3.40.50.300">
    <property type="entry name" value="P-loop containing nucleotide triphosphate hydrolases"/>
    <property type="match status" value="1"/>
</dbReference>
<dbReference type="Pfam" id="PF00009">
    <property type="entry name" value="GTP_EFTU"/>
    <property type="match status" value="1"/>
</dbReference>
<dbReference type="PRINTS" id="PR00315">
    <property type="entry name" value="ELONGATNFCT"/>
</dbReference>
<dbReference type="PANTHER" id="PTHR43721">
    <property type="entry name" value="ELONGATION FACTOR TU-RELATED"/>
    <property type="match status" value="1"/>
</dbReference>
<dbReference type="SUPFAM" id="SSF52540">
    <property type="entry name" value="P-loop containing nucleoside triphosphate hydrolases"/>
    <property type="match status" value="1"/>
</dbReference>
<comment type="catalytic activity">
    <reaction evidence="10">
        <text>GTP + H2O = GDP + phosphate + H(+)</text>
        <dbReference type="Rhea" id="RHEA:19669"/>
        <dbReference type="ChEBI" id="CHEBI:15377"/>
        <dbReference type="ChEBI" id="CHEBI:15378"/>
        <dbReference type="ChEBI" id="CHEBI:37565"/>
        <dbReference type="ChEBI" id="CHEBI:43474"/>
        <dbReference type="ChEBI" id="CHEBI:58189"/>
        <dbReference type="EC" id="3.6.5.3"/>
    </reaction>
</comment>
<dbReference type="CDD" id="cd03707">
    <property type="entry name" value="EFTU_III"/>
    <property type="match status" value="1"/>
</dbReference>
<gene>
    <name evidence="10 12" type="primary">tuf</name>
    <name evidence="12" type="ORF">J43TS3_33900</name>
</gene>
<dbReference type="InterPro" id="IPR000795">
    <property type="entry name" value="T_Tr_GTP-bd_dom"/>
</dbReference>
<dbReference type="SUPFAM" id="SSF50465">
    <property type="entry name" value="EF-Tu/eEF-1alpha/eIF2-gamma C-terminal domain"/>
    <property type="match status" value="1"/>
</dbReference>
<keyword evidence="2 10" id="KW-0963">Cytoplasm</keyword>
<dbReference type="EC" id="3.6.5.3" evidence="10"/>
<keyword evidence="13" id="KW-1185">Reference proteome</keyword>
<proteinExistence type="inferred from homology"/>
<dbReference type="GO" id="GO:0003924">
    <property type="term" value="F:GTPase activity"/>
    <property type="evidence" value="ECO:0007669"/>
    <property type="project" value="UniProtKB-UniRule"/>
</dbReference>
<dbReference type="NCBIfam" id="NF009373">
    <property type="entry name" value="PRK12736.1"/>
    <property type="match status" value="1"/>
</dbReference>
<dbReference type="InterPro" id="IPR004541">
    <property type="entry name" value="Transl_elong_EFTu/EF1A_bac/org"/>
</dbReference>
<dbReference type="GO" id="GO:0003746">
    <property type="term" value="F:translation elongation factor activity"/>
    <property type="evidence" value="ECO:0007669"/>
    <property type="project" value="UniProtKB-UniRule"/>
</dbReference>
<comment type="caution">
    <text evidence="12">The sequence shown here is derived from an EMBL/GenBank/DDBJ whole genome shotgun (WGS) entry which is preliminary data.</text>
</comment>
<evidence type="ECO:0000313" key="13">
    <source>
        <dbReference type="Proteomes" id="UP000676917"/>
    </source>
</evidence>
<feature type="binding site" evidence="10">
    <location>
        <position position="26"/>
    </location>
    <ligand>
        <name>Mg(2+)</name>
        <dbReference type="ChEBI" id="CHEBI:18420"/>
    </ligand>
</feature>
<dbReference type="NCBIfam" id="TIGR00231">
    <property type="entry name" value="small_GTP"/>
    <property type="match status" value="1"/>
</dbReference>
<evidence type="ECO:0000256" key="1">
    <source>
        <dbReference type="ARBA" id="ARBA00007249"/>
    </source>
</evidence>
<dbReference type="InterPro" id="IPR033720">
    <property type="entry name" value="EFTU_2"/>
</dbReference>
<evidence type="ECO:0000256" key="3">
    <source>
        <dbReference type="ARBA" id="ARBA00022741"/>
    </source>
</evidence>